<protein>
    <submittedName>
        <fullName evidence="5">Putative d7 short</fullName>
    </submittedName>
</protein>
<comment type="subcellular location">
    <subcellularLocation>
        <location evidence="1">Secreted</location>
    </subcellularLocation>
</comment>
<proteinExistence type="inferred from homology"/>
<accession>A0A2M4CZV9</accession>
<feature type="chain" id="PRO_5014869675" evidence="4">
    <location>
        <begin position="24"/>
        <end position="144"/>
    </location>
</feature>
<comment type="similarity">
    <text evidence="2">Belongs to the PBP/GOBP family.</text>
</comment>
<evidence type="ECO:0000256" key="3">
    <source>
        <dbReference type="ARBA" id="ARBA00022525"/>
    </source>
</evidence>
<dbReference type="InterPro" id="IPR036728">
    <property type="entry name" value="PBP_GOBP_sf"/>
</dbReference>
<evidence type="ECO:0000256" key="4">
    <source>
        <dbReference type="SAM" id="SignalP"/>
    </source>
</evidence>
<dbReference type="SUPFAM" id="SSF47565">
    <property type="entry name" value="Insect pheromone/odorant-binding proteins"/>
    <property type="match status" value="1"/>
</dbReference>
<evidence type="ECO:0000313" key="5">
    <source>
        <dbReference type="EMBL" id="MBW70850.1"/>
    </source>
</evidence>
<dbReference type="VEuPathDB" id="VectorBase:ADAR2_011885"/>
<keyword evidence="4" id="KW-0732">Signal</keyword>
<dbReference type="Gene3D" id="1.10.238.20">
    <property type="entry name" value="Pheromone/general odorant binding protein domain"/>
    <property type="match status" value="1"/>
</dbReference>
<keyword evidence="3" id="KW-0964">Secreted</keyword>
<evidence type="ECO:0000256" key="1">
    <source>
        <dbReference type="ARBA" id="ARBA00004613"/>
    </source>
</evidence>
<sequence>MAMKVLLSCTLICCLQIISQIGAASLDGCSSVFGPSVKKHLCGANSYQSINGADLDKTLDCVLKATNIVDKTGAGNFYSLYDPMQVYLKDGRTLNFNLESCMTRRLAVATRGENSSANEKINAKTFTLAVYMLSNDYRSVERKT</sequence>
<organism evidence="5">
    <name type="scientific">Anopheles darlingi</name>
    <name type="common">Mosquito</name>
    <dbReference type="NCBI Taxonomy" id="43151"/>
    <lineage>
        <taxon>Eukaryota</taxon>
        <taxon>Metazoa</taxon>
        <taxon>Ecdysozoa</taxon>
        <taxon>Arthropoda</taxon>
        <taxon>Hexapoda</taxon>
        <taxon>Insecta</taxon>
        <taxon>Pterygota</taxon>
        <taxon>Neoptera</taxon>
        <taxon>Endopterygota</taxon>
        <taxon>Diptera</taxon>
        <taxon>Nematocera</taxon>
        <taxon>Culicoidea</taxon>
        <taxon>Culicidae</taxon>
        <taxon>Anophelinae</taxon>
        <taxon>Anopheles</taxon>
    </lineage>
</organism>
<name>A0A2M4CZV9_ANODA</name>
<feature type="signal peptide" evidence="4">
    <location>
        <begin position="1"/>
        <end position="23"/>
    </location>
</feature>
<evidence type="ECO:0000256" key="2">
    <source>
        <dbReference type="ARBA" id="ARBA00008098"/>
    </source>
</evidence>
<dbReference type="GO" id="GO:0005549">
    <property type="term" value="F:odorant binding"/>
    <property type="evidence" value="ECO:0007669"/>
    <property type="project" value="InterPro"/>
</dbReference>
<dbReference type="EMBL" id="GGFL01006672">
    <property type="protein sequence ID" value="MBW70850.1"/>
    <property type="molecule type" value="Transcribed_RNA"/>
</dbReference>
<dbReference type="GO" id="GO:0005576">
    <property type="term" value="C:extracellular region"/>
    <property type="evidence" value="ECO:0007669"/>
    <property type="project" value="UniProtKB-SubCell"/>
</dbReference>
<dbReference type="AlphaFoldDB" id="A0A2M4CZV9"/>
<reference evidence="5" key="1">
    <citation type="submission" date="2018-01" db="EMBL/GenBank/DDBJ databases">
        <title>An insight into the sialome of Amazonian anophelines.</title>
        <authorList>
            <person name="Ribeiro J.M."/>
            <person name="Scarpassa V."/>
            <person name="Calvo E."/>
        </authorList>
    </citation>
    <scope>NUCLEOTIDE SEQUENCE</scope>
</reference>